<accession>A0A1J1HM83</accession>
<dbReference type="Proteomes" id="UP000183832">
    <property type="component" value="Unassembled WGS sequence"/>
</dbReference>
<evidence type="ECO:0000313" key="1">
    <source>
        <dbReference type="EMBL" id="CRK89167.1"/>
    </source>
</evidence>
<gene>
    <name evidence="1" type="ORF">CLUMA_CG002928</name>
</gene>
<name>A0A1J1HM83_9DIPT</name>
<dbReference type="EMBL" id="CVRI01000011">
    <property type="protein sequence ID" value="CRK89167.1"/>
    <property type="molecule type" value="Genomic_DNA"/>
</dbReference>
<protein>
    <submittedName>
        <fullName evidence="1">CLUMA_CG002928, isoform A</fullName>
    </submittedName>
</protein>
<keyword evidence="2" id="KW-1185">Reference proteome</keyword>
<reference evidence="1 2" key="1">
    <citation type="submission" date="2015-04" db="EMBL/GenBank/DDBJ databases">
        <authorList>
            <person name="Syromyatnikov M.Y."/>
            <person name="Popov V.N."/>
        </authorList>
    </citation>
    <scope>NUCLEOTIDE SEQUENCE [LARGE SCALE GENOMIC DNA]</scope>
</reference>
<dbReference type="AlphaFoldDB" id="A0A1J1HM83"/>
<evidence type="ECO:0000313" key="2">
    <source>
        <dbReference type="Proteomes" id="UP000183832"/>
    </source>
</evidence>
<organism evidence="1 2">
    <name type="scientific">Clunio marinus</name>
    <dbReference type="NCBI Taxonomy" id="568069"/>
    <lineage>
        <taxon>Eukaryota</taxon>
        <taxon>Metazoa</taxon>
        <taxon>Ecdysozoa</taxon>
        <taxon>Arthropoda</taxon>
        <taxon>Hexapoda</taxon>
        <taxon>Insecta</taxon>
        <taxon>Pterygota</taxon>
        <taxon>Neoptera</taxon>
        <taxon>Endopterygota</taxon>
        <taxon>Diptera</taxon>
        <taxon>Nematocera</taxon>
        <taxon>Chironomoidea</taxon>
        <taxon>Chironomidae</taxon>
        <taxon>Clunio</taxon>
    </lineage>
</organism>
<proteinExistence type="predicted"/>
<sequence>MNNNYPAIQARVSGRFEARQIMRKQHLRRTFSCESIARGQHQEKHKTKERKHSIREQWNDTWMAIDLGRRRNDLNSKSQRMGLKMEEIDDVIMSFIVSSTDYLCFEAPFADLEAKLSGDDIKKN</sequence>